<feature type="chain" id="PRO_5021787316" evidence="1">
    <location>
        <begin position="21"/>
        <end position="209"/>
    </location>
</feature>
<proteinExistence type="predicted"/>
<evidence type="ECO:0000313" key="3">
    <source>
        <dbReference type="Proteomes" id="UP000318571"/>
    </source>
</evidence>
<sequence length="209" mass="23697">MFSLLLLTLVSHWSHWTVGAQPTPKGCTRDFLASNPFFRSFPERYHFQGVSFLMEYARFMNRMAPIMLKDFVKEKKIFAAQETMAQIQQGRDLGFNTTGDFSATLTGSLVNSTSELMGIADHIIGIVNPLGIKKQETVSPEFWESACQTEWWPFDDDVCLEARCTACTPAVALAEAVCRLMDKPKSHRCMQMAMGEGYCNYCIVEFMEK</sequence>
<dbReference type="Proteomes" id="UP000318571">
    <property type="component" value="Chromosome 9"/>
</dbReference>
<evidence type="ECO:0000256" key="1">
    <source>
        <dbReference type="SAM" id="SignalP"/>
    </source>
</evidence>
<dbReference type="EMBL" id="VCGU01000009">
    <property type="protein sequence ID" value="TRY71066.1"/>
    <property type="molecule type" value="Genomic_DNA"/>
</dbReference>
<keyword evidence="1" id="KW-0732">Signal</keyword>
<reference evidence="2 3" key="1">
    <citation type="journal article" date="2018" name="Nat. Ecol. Evol.">
        <title>Genomic signatures of mitonuclear coevolution across populations of Tigriopus californicus.</title>
        <authorList>
            <person name="Barreto F.S."/>
            <person name="Watson E.T."/>
            <person name="Lima T.G."/>
            <person name="Willett C.S."/>
            <person name="Edmands S."/>
            <person name="Li W."/>
            <person name="Burton R.S."/>
        </authorList>
    </citation>
    <scope>NUCLEOTIDE SEQUENCE [LARGE SCALE GENOMIC DNA]</scope>
    <source>
        <strain evidence="2 3">San Diego</strain>
    </source>
</reference>
<organism evidence="2 3">
    <name type="scientific">Tigriopus californicus</name>
    <name type="common">Marine copepod</name>
    <dbReference type="NCBI Taxonomy" id="6832"/>
    <lineage>
        <taxon>Eukaryota</taxon>
        <taxon>Metazoa</taxon>
        <taxon>Ecdysozoa</taxon>
        <taxon>Arthropoda</taxon>
        <taxon>Crustacea</taxon>
        <taxon>Multicrustacea</taxon>
        <taxon>Hexanauplia</taxon>
        <taxon>Copepoda</taxon>
        <taxon>Harpacticoida</taxon>
        <taxon>Harpacticidae</taxon>
        <taxon>Tigriopus</taxon>
    </lineage>
</organism>
<protein>
    <submittedName>
        <fullName evidence="2">Uncharacterized protein</fullName>
    </submittedName>
</protein>
<name>A0A553P048_TIGCA</name>
<evidence type="ECO:0000313" key="2">
    <source>
        <dbReference type="EMBL" id="TRY71066.1"/>
    </source>
</evidence>
<accession>A0A553P048</accession>
<keyword evidence="3" id="KW-1185">Reference proteome</keyword>
<comment type="caution">
    <text evidence="2">The sequence shown here is derived from an EMBL/GenBank/DDBJ whole genome shotgun (WGS) entry which is preliminary data.</text>
</comment>
<gene>
    <name evidence="2" type="ORF">TCAL_16412</name>
</gene>
<feature type="signal peptide" evidence="1">
    <location>
        <begin position="1"/>
        <end position="20"/>
    </location>
</feature>
<dbReference type="AlphaFoldDB" id="A0A553P048"/>